<proteinExistence type="predicted"/>
<dbReference type="Proteomes" id="UP000524450">
    <property type="component" value="Unassembled WGS sequence"/>
</dbReference>
<evidence type="ECO:0000313" key="3">
    <source>
        <dbReference type="EMBL" id="MBB4221648.1"/>
    </source>
</evidence>
<dbReference type="EC" id="2.1.3.3" evidence="3"/>
<evidence type="ECO:0000313" key="4">
    <source>
        <dbReference type="Proteomes" id="UP000524450"/>
    </source>
</evidence>
<accession>A0A840FY83</accession>
<evidence type="ECO:0000256" key="1">
    <source>
        <dbReference type="ARBA" id="ARBA00022679"/>
    </source>
</evidence>
<dbReference type="EMBL" id="JACIFZ010000002">
    <property type="protein sequence ID" value="MBB4221648.1"/>
    <property type="molecule type" value="Genomic_DNA"/>
</dbReference>
<dbReference type="InterPro" id="IPR036901">
    <property type="entry name" value="Asp/Orn_carbamoylTrfase_sf"/>
</dbReference>
<keyword evidence="1 3" id="KW-0808">Transferase</keyword>
<dbReference type="GO" id="GO:0016597">
    <property type="term" value="F:amino acid binding"/>
    <property type="evidence" value="ECO:0007669"/>
    <property type="project" value="InterPro"/>
</dbReference>
<dbReference type="AlphaFoldDB" id="A0A840FY83"/>
<dbReference type="SUPFAM" id="SSF53671">
    <property type="entry name" value="Aspartate/ornithine carbamoyltransferase"/>
    <property type="match status" value="1"/>
</dbReference>
<gene>
    <name evidence="3" type="ORF">GGD71_002408</name>
</gene>
<dbReference type="Pfam" id="PF02729">
    <property type="entry name" value="OTCace_N"/>
    <property type="match status" value="1"/>
</dbReference>
<reference evidence="3 4" key="1">
    <citation type="submission" date="2020-08" db="EMBL/GenBank/DDBJ databases">
        <title>Genomic Encyclopedia of Type Strains, Phase IV (KMG-V): Genome sequencing to study the core and pangenomes of soil and plant-associated prokaryotes.</title>
        <authorList>
            <person name="Whitman W."/>
        </authorList>
    </citation>
    <scope>NUCLEOTIDE SEQUENCE [LARGE SCALE GENOMIC DNA]</scope>
    <source>
        <strain evidence="3 4">34/80</strain>
    </source>
</reference>
<feature type="domain" description="Aspartate/ornithine carbamoyltransferase carbamoyl-P binding" evidence="2">
    <location>
        <begin position="15"/>
        <end position="142"/>
    </location>
</feature>
<comment type="caution">
    <text evidence="3">The sequence shown here is derived from an EMBL/GenBank/DDBJ whole genome shotgun (WGS) entry which is preliminary data.</text>
</comment>
<name>A0A840FY83_9BURK</name>
<protein>
    <submittedName>
        <fullName evidence="3">Ornithine carbamoyltransferase</fullName>
        <ecNumber evidence="3">2.1.3.3</ecNumber>
    </submittedName>
</protein>
<dbReference type="InterPro" id="IPR006132">
    <property type="entry name" value="Asp/Orn_carbamoyltranf_P-bd"/>
</dbReference>
<dbReference type="RefSeq" id="WP_184637888.1">
    <property type="nucleotide sequence ID" value="NZ_JACIFZ010000002.1"/>
</dbReference>
<evidence type="ECO:0000259" key="2">
    <source>
        <dbReference type="Pfam" id="PF02729"/>
    </source>
</evidence>
<organism evidence="3 4">
    <name type="scientific">Variovorax guangxiensis</name>
    <dbReference type="NCBI Taxonomy" id="1775474"/>
    <lineage>
        <taxon>Bacteria</taxon>
        <taxon>Pseudomonadati</taxon>
        <taxon>Pseudomonadota</taxon>
        <taxon>Betaproteobacteria</taxon>
        <taxon>Burkholderiales</taxon>
        <taxon>Comamonadaceae</taxon>
        <taxon>Variovorax</taxon>
    </lineage>
</organism>
<dbReference type="Gene3D" id="3.40.50.1370">
    <property type="entry name" value="Aspartate/ornithine carbamoyltransferase"/>
    <property type="match status" value="1"/>
</dbReference>
<sequence>MHPSNTVRSPEAERQLSPLGAASLLSRARILQRAALGGTTRPLLRGKNLGLLCEAQPDEAQALFRLAAEELGAHVAVMRSSLSASSPLQEVQHTARMLGKLYEAVECQGLDPGLVQRIAEHAGVPVFDGAAMKAHAADQLSELLGEATSRADNRRFILQALLLESIG</sequence>
<dbReference type="GO" id="GO:0004585">
    <property type="term" value="F:ornithine carbamoyltransferase activity"/>
    <property type="evidence" value="ECO:0007669"/>
    <property type="project" value="UniProtKB-EC"/>
</dbReference>